<gene>
    <name evidence="3" type="ORF">AAES_60354</name>
</gene>
<dbReference type="AlphaFoldDB" id="A0A0Q3UTG6"/>
<protein>
    <recommendedName>
        <fullName evidence="2">RasGAP protein C-terminal domain-containing protein</fullName>
    </recommendedName>
</protein>
<feature type="region of interest" description="Disordered" evidence="1">
    <location>
        <begin position="1"/>
        <end position="20"/>
    </location>
</feature>
<name>A0A0Q3UTG6_AMAAE</name>
<organism evidence="3 4">
    <name type="scientific">Amazona aestiva</name>
    <name type="common">Blue-fronted Amazon parrot</name>
    <dbReference type="NCBI Taxonomy" id="12930"/>
    <lineage>
        <taxon>Eukaryota</taxon>
        <taxon>Metazoa</taxon>
        <taxon>Chordata</taxon>
        <taxon>Craniata</taxon>
        <taxon>Vertebrata</taxon>
        <taxon>Euteleostomi</taxon>
        <taxon>Archelosauria</taxon>
        <taxon>Archosauria</taxon>
        <taxon>Dinosauria</taxon>
        <taxon>Saurischia</taxon>
        <taxon>Theropoda</taxon>
        <taxon>Coelurosauria</taxon>
        <taxon>Aves</taxon>
        <taxon>Neognathae</taxon>
        <taxon>Neoaves</taxon>
        <taxon>Telluraves</taxon>
        <taxon>Australaves</taxon>
        <taxon>Psittaciformes</taxon>
        <taxon>Psittacidae</taxon>
        <taxon>Amazona</taxon>
    </lineage>
</organism>
<comment type="caution">
    <text evidence="3">The sequence shown here is derived from an EMBL/GenBank/DDBJ whole genome shotgun (WGS) entry which is preliminary data.</text>
</comment>
<feature type="domain" description="RasGAP protein C-terminal" evidence="2">
    <location>
        <begin position="30"/>
        <end position="71"/>
    </location>
</feature>
<dbReference type="OrthoDB" id="775356at2759"/>
<proteinExistence type="predicted"/>
<evidence type="ECO:0000313" key="3">
    <source>
        <dbReference type="EMBL" id="KQK83370.1"/>
    </source>
</evidence>
<dbReference type="STRING" id="12930.A0A0Q3UTG6"/>
<sequence>MQKQAIRDAKTPDKMKKSVSVKEDGNLNLQGKKDKMKTGLKKLTELGTVNAKNKYQELINDIAKVLAIENRSSEI</sequence>
<dbReference type="Pfam" id="PF03836">
    <property type="entry name" value="RasGAP_C"/>
    <property type="match status" value="1"/>
</dbReference>
<evidence type="ECO:0000259" key="2">
    <source>
        <dbReference type="Pfam" id="PF03836"/>
    </source>
</evidence>
<evidence type="ECO:0000313" key="4">
    <source>
        <dbReference type="Proteomes" id="UP000051836"/>
    </source>
</evidence>
<dbReference type="EMBL" id="LMAW01001492">
    <property type="protein sequence ID" value="KQK83370.1"/>
    <property type="molecule type" value="Genomic_DNA"/>
</dbReference>
<dbReference type="InterPro" id="IPR000593">
    <property type="entry name" value="RasGAP_C"/>
</dbReference>
<keyword evidence="4" id="KW-1185">Reference proteome</keyword>
<evidence type="ECO:0000256" key="1">
    <source>
        <dbReference type="SAM" id="MobiDB-lite"/>
    </source>
</evidence>
<accession>A0A0Q3UTG6</accession>
<reference evidence="3 4" key="1">
    <citation type="submission" date="2015-10" db="EMBL/GenBank/DDBJ databases">
        <authorList>
            <person name="Gilbert D.G."/>
        </authorList>
    </citation>
    <scope>NUCLEOTIDE SEQUENCE [LARGE SCALE GENOMIC DNA]</scope>
    <source>
        <strain evidence="3">FVVF132</strain>
    </source>
</reference>
<dbReference type="Proteomes" id="UP000051836">
    <property type="component" value="Unassembled WGS sequence"/>
</dbReference>